<accession>A0A6S6TS32</accession>
<protein>
    <submittedName>
        <fullName evidence="1">Uncharacterized protein</fullName>
    </submittedName>
</protein>
<gene>
    <name evidence="1" type="ORF">HELGO_WM56077</name>
</gene>
<dbReference type="EMBL" id="CACVAS010000131">
    <property type="protein sequence ID" value="CAA6825561.1"/>
    <property type="molecule type" value="Genomic_DNA"/>
</dbReference>
<evidence type="ECO:0000313" key="1">
    <source>
        <dbReference type="EMBL" id="CAA6825561.1"/>
    </source>
</evidence>
<dbReference type="AlphaFoldDB" id="A0A6S6TS32"/>
<sequence length="282" mass="29715">MVKGALSTAMVTGALAGAASGAILTRSFSGAMKGALFGPLSAGAANMIGHGTGVFAKVRSYGSVAKATLHGLSRMAIAKLQYGTAKGSFLSGLAGSILGGYVAKNFSQAHIAVKTTIAAIAAIAGGTASAIGGGKFANGAMGGAFIMLFNDLVRGAYTRTFKDRATLSASMKDGDVIYGKRTLSALKYTKWIQQSQADDRLNSEINHEHIFYKEGNNLYDIGYSSTGTFNGENPADYIFSNTTYNTNNFNLFINNPSGYTPNDYHLFKHNCQDYADYIHGKL</sequence>
<reference evidence="1" key="1">
    <citation type="submission" date="2020-01" db="EMBL/GenBank/DDBJ databases">
        <authorList>
            <person name="Meier V. D."/>
            <person name="Meier V D."/>
        </authorList>
    </citation>
    <scope>NUCLEOTIDE SEQUENCE</scope>
    <source>
        <strain evidence="1">HLG_WM_MAG_01</strain>
    </source>
</reference>
<name>A0A6S6TS32_9BACT</name>
<proteinExistence type="predicted"/>
<organism evidence="1">
    <name type="scientific">uncultured Sulfurovum sp</name>
    <dbReference type="NCBI Taxonomy" id="269237"/>
    <lineage>
        <taxon>Bacteria</taxon>
        <taxon>Pseudomonadati</taxon>
        <taxon>Campylobacterota</taxon>
        <taxon>Epsilonproteobacteria</taxon>
        <taxon>Campylobacterales</taxon>
        <taxon>Sulfurovaceae</taxon>
        <taxon>Sulfurovum</taxon>
        <taxon>environmental samples</taxon>
    </lineage>
</organism>